<organism evidence="2 3">
    <name type="scientific">Nyssa sinensis</name>
    <dbReference type="NCBI Taxonomy" id="561372"/>
    <lineage>
        <taxon>Eukaryota</taxon>
        <taxon>Viridiplantae</taxon>
        <taxon>Streptophyta</taxon>
        <taxon>Embryophyta</taxon>
        <taxon>Tracheophyta</taxon>
        <taxon>Spermatophyta</taxon>
        <taxon>Magnoliopsida</taxon>
        <taxon>eudicotyledons</taxon>
        <taxon>Gunneridae</taxon>
        <taxon>Pentapetalae</taxon>
        <taxon>asterids</taxon>
        <taxon>Cornales</taxon>
        <taxon>Nyssaceae</taxon>
        <taxon>Nyssa</taxon>
    </lineage>
</organism>
<evidence type="ECO:0000313" key="3">
    <source>
        <dbReference type="Proteomes" id="UP000325577"/>
    </source>
</evidence>
<feature type="compositionally biased region" description="Acidic residues" evidence="1">
    <location>
        <begin position="22"/>
        <end position="36"/>
    </location>
</feature>
<accession>A0A5J5B5M1</accession>
<feature type="region of interest" description="Disordered" evidence="1">
    <location>
        <begin position="1"/>
        <end position="45"/>
    </location>
</feature>
<keyword evidence="3" id="KW-1185">Reference proteome</keyword>
<dbReference type="AlphaFoldDB" id="A0A5J5B5M1"/>
<gene>
    <name evidence="2" type="ORF">F0562_029580</name>
</gene>
<dbReference type="Proteomes" id="UP000325577">
    <property type="component" value="Linkage Group LG16"/>
</dbReference>
<proteinExistence type="predicted"/>
<evidence type="ECO:0000313" key="2">
    <source>
        <dbReference type="EMBL" id="KAA8537102.1"/>
    </source>
</evidence>
<feature type="compositionally biased region" description="Basic and acidic residues" evidence="1">
    <location>
        <begin position="9"/>
        <end position="21"/>
    </location>
</feature>
<name>A0A5J5B5M1_9ASTE</name>
<protein>
    <submittedName>
        <fullName evidence="2">Uncharacterized protein</fullName>
    </submittedName>
</protein>
<dbReference type="EMBL" id="CM018039">
    <property type="protein sequence ID" value="KAA8537102.1"/>
    <property type="molecule type" value="Genomic_DNA"/>
</dbReference>
<reference evidence="2 3" key="1">
    <citation type="submission" date="2019-09" db="EMBL/GenBank/DDBJ databases">
        <title>A chromosome-level genome assembly of the Chinese tupelo Nyssa sinensis.</title>
        <authorList>
            <person name="Yang X."/>
            <person name="Kang M."/>
            <person name="Yang Y."/>
            <person name="Xiong H."/>
            <person name="Wang M."/>
            <person name="Zhang Z."/>
            <person name="Wang Z."/>
            <person name="Wu H."/>
            <person name="Ma T."/>
            <person name="Liu J."/>
            <person name="Xi Z."/>
        </authorList>
    </citation>
    <scope>NUCLEOTIDE SEQUENCE [LARGE SCALE GENOMIC DNA]</scope>
    <source>
        <strain evidence="2">J267</strain>
        <tissue evidence="2">Leaf</tissue>
    </source>
</reference>
<sequence>MPQRSRQLRKPDKAYLEHNVDALDDVELESEEETTMDDGNAKVPRNIEFPPLIIDEERGNVGSKVYLIDNFAFGPGTSSRDPSGFDLPKPKIKDDEDLETFITKY</sequence>
<evidence type="ECO:0000256" key="1">
    <source>
        <dbReference type="SAM" id="MobiDB-lite"/>
    </source>
</evidence>